<name>A0A177YIW4_9NOCA</name>
<feature type="domain" description="SHOCT" evidence="2">
    <location>
        <begin position="63"/>
        <end position="89"/>
    </location>
</feature>
<protein>
    <recommendedName>
        <fullName evidence="2">SHOCT domain-containing protein</fullName>
    </recommendedName>
</protein>
<accession>A0A177YIW4</accession>
<reference evidence="3 4" key="1">
    <citation type="submission" date="2016-03" db="EMBL/GenBank/DDBJ databases">
        <title>Genome sequence of Rhodococcus kyotonensis KB10.</title>
        <authorList>
            <person name="Jeong H."/>
            <person name="Hong C.E."/>
            <person name="Jo S.H."/>
            <person name="Park J.M."/>
        </authorList>
    </citation>
    <scope>NUCLEOTIDE SEQUENCE [LARGE SCALE GENOMIC DNA]</scope>
    <source>
        <strain evidence="3 4">KB10</strain>
    </source>
</reference>
<evidence type="ECO:0000313" key="4">
    <source>
        <dbReference type="Proteomes" id="UP000077519"/>
    </source>
</evidence>
<dbReference type="InterPro" id="IPR018649">
    <property type="entry name" value="SHOCT"/>
</dbReference>
<keyword evidence="4" id="KW-1185">Reference proteome</keyword>
<proteinExistence type="predicted"/>
<comment type="caution">
    <text evidence="3">The sequence shown here is derived from an EMBL/GenBank/DDBJ whole genome shotgun (WGS) entry which is preliminary data.</text>
</comment>
<dbReference type="EMBL" id="LVHI01000009">
    <property type="protein sequence ID" value="OAK55526.1"/>
    <property type="molecule type" value="Genomic_DNA"/>
</dbReference>
<evidence type="ECO:0000259" key="2">
    <source>
        <dbReference type="Pfam" id="PF09851"/>
    </source>
</evidence>
<dbReference type="Proteomes" id="UP000077519">
    <property type="component" value="Unassembled WGS sequence"/>
</dbReference>
<feature type="region of interest" description="Disordered" evidence="1">
    <location>
        <begin position="25"/>
        <end position="60"/>
    </location>
</feature>
<evidence type="ECO:0000256" key="1">
    <source>
        <dbReference type="SAM" id="MobiDB-lite"/>
    </source>
</evidence>
<gene>
    <name evidence="3" type="ORF">A3K89_19400</name>
</gene>
<organism evidence="3 4">
    <name type="scientific">Rhodococcoides kyotonense</name>
    <dbReference type="NCBI Taxonomy" id="398843"/>
    <lineage>
        <taxon>Bacteria</taxon>
        <taxon>Bacillati</taxon>
        <taxon>Actinomycetota</taxon>
        <taxon>Actinomycetes</taxon>
        <taxon>Mycobacteriales</taxon>
        <taxon>Nocardiaceae</taxon>
        <taxon>Rhodococcoides</taxon>
    </lineage>
</organism>
<evidence type="ECO:0000313" key="3">
    <source>
        <dbReference type="EMBL" id="OAK55526.1"/>
    </source>
</evidence>
<feature type="compositionally biased region" description="Low complexity" evidence="1">
    <location>
        <begin position="25"/>
        <end position="34"/>
    </location>
</feature>
<dbReference type="Pfam" id="PF09851">
    <property type="entry name" value="SHOCT"/>
    <property type="match status" value="1"/>
</dbReference>
<dbReference type="RefSeq" id="WP_068423494.1">
    <property type="nucleotide sequence ID" value="NZ_LVHI01000009.1"/>
</dbReference>
<sequence length="91" mass="9769">MVFGRGRVGRPGLLGTVARTAVVAGTANATNNMMNRRRQEREQPQQPPRQAPSPDTGDDLVGKIQKLADLRDQGILDDAEFAKAKASLLGT</sequence>
<dbReference type="AlphaFoldDB" id="A0A177YIW4"/>